<sequence>MDEGADKVNGTGSDKFSCPRPNCSRMFARKEHLSRHALSHSDTRYFCSVCSRAFIRSDSLQRHLATHGDAFRPKPSNRSKHACVACRLSKAKCSGDERCSTCKKKGLVCKYEQHMDGVGDQLKTLASQIQQHVERGSLISNRASEITFAIGDQITTTNLNSSTHLHASASNIREPTSVSQEVFLETLNKEKEISSQWIPHATVGTETESQSQLLPSVNTDASSLVPESFSQRCHEIYFTHFHYRWTIIHASTYDPDECHLLSSSIVMIGAWLDGVQASKDYARTSHLRLVNEAIQRLTVVSINDTFRESLPASVCQAAVLNIVFGLYCGNDVLISKAIILRNILVGVLREVGFFTAGIPFDKPGDLLAFRHKNIGDRSRLACYLLKIDAYLNLLRCQPSILCAEDVTHYLLPSTYSLYNANGLGVWETRLSIEPAHRCNIFIHRMIGSPKLDADSQIEDGMLLIEDIQIGLCAMYHDILSLSEKLRHSIDINNAFQRDLLQQQLEFWKIHLVATKFDPPTPAELTREQQRSMRFYYGFEDHTKHGWESVIYARPHSLYFDAAMLYHLLYLHLYTDIRMIKQTAQDLLPGILAAAYGEPYRAAQRKREDNIREFTQTQNMRRALCHSASILVSFDKLSAAERAVVDPMYFIALSTAALVVWASCNFANFPCRLCSDLGNTCVTPTVELTQWSDLRNESIEREMWIEKGGGLIILDGFPVCICAKELLALRFQERQPADWDAANSVAPGVFEKL</sequence>
<proteinExistence type="predicted"/>
<dbReference type="InterPro" id="IPR036864">
    <property type="entry name" value="Zn2-C6_fun-type_DNA-bd_sf"/>
</dbReference>
<dbReference type="Pfam" id="PF00172">
    <property type="entry name" value="Zn_clus"/>
    <property type="match status" value="1"/>
</dbReference>
<dbReference type="SUPFAM" id="SSF57667">
    <property type="entry name" value="beta-beta-alpha zinc fingers"/>
    <property type="match status" value="1"/>
</dbReference>
<dbReference type="SMART" id="SM00066">
    <property type="entry name" value="GAL4"/>
    <property type="match status" value="1"/>
</dbReference>
<evidence type="ECO:0000256" key="3">
    <source>
        <dbReference type="ARBA" id="ARBA00023015"/>
    </source>
</evidence>
<evidence type="ECO:0000259" key="7">
    <source>
        <dbReference type="PROSITE" id="PS50048"/>
    </source>
</evidence>
<feature type="domain" description="C2H2-type" evidence="8">
    <location>
        <begin position="45"/>
        <end position="67"/>
    </location>
</feature>
<dbReference type="GO" id="GO:0008270">
    <property type="term" value="F:zinc ion binding"/>
    <property type="evidence" value="ECO:0007669"/>
    <property type="project" value="UniProtKB-KW"/>
</dbReference>
<dbReference type="PROSITE" id="PS50048">
    <property type="entry name" value="ZN2_CY6_FUNGAL_2"/>
    <property type="match status" value="1"/>
</dbReference>
<dbReference type="SMART" id="SM00355">
    <property type="entry name" value="ZnF_C2H2"/>
    <property type="match status" value="2"/>
</dbReference>
<dbReference type="Pfam" id="PF00096">
    <property type="entry name" value="zf-C2H2"/>
    <property type="match status" value="2"/>
</dbReference>
<dbReference type="SUPFAM" id="SSF57701">
    <property type="entry name" value="Zn2/Cys6 DNA-binding domain"/>
    <property type="match status" value="1"/>
</dbReference>
<gene>
    <name evidence="9" type="ORF">BJ878DRAFT_421194</name>
</gene>
<keyword evidence="5" id="KW-0539">Nucleus</keyword>
<dbReference type="GO" id="GO:0000981">
    <property type="term" value="F:DNA-binding transcription factor activity, RNA polymerase II-specific"/>
    <property type="evidence" value="ECO:0007669"/>
    <property type="project" value="InterPro"/>
</dbReference>
<keyword evidence="4" id="KW-0804">Transcription</keyword>
<dbReference type="InterPro" id="IPR036236">
    <property type="entry name" value="Znf_C2H2_sf"/>
</dbReference>
<feature type="domain" description="C2H2-type" evidence="8">
    <location>
        <begin position="16"/>
        <end position="45"/>
    </location>
</feature>
<organism evidence="9 10">
    <name type="scientific">Calycina marina</name>
    <dbReference type="NCBI Taxonomy" id="1763456"/>
    <lineage>
        <taxon>Eukaryota</taxon>
        <taxon>Fungi</taxon>
        <taxon>Dikarya</taxon>
        <taxon>Ascomycota</taxon>
        <taxon>Pezizomycotina</taxon>
        <taxon>Leotiomycetes</taxon>
        <taxon>Helotiales</taxon>
        <taxon>Pezizellaceae</taxon>
        <taxon>Calycina</taxon>
    </lineage>
</organism>
<evidence type="ECO:0000259" key="8">
    <source>
        <dbReference type="PROSITE" id="PS50157"/>
    </source>
</evidence>
<dbReference type="Gene3D" id="4.10.240.10">
    <property type="entry name" value="Zn(2)-C6 fungal-type DNA-binding domain"/>
    <property type="match status" value="1"/>
</dbReference>
<protein>
    <submittedName>
        <fullName evidence="9">Uncharacterized protein</fullName>
    </submittedName>
</protein>
<dbReference type="CDD" id="cd00067">
    <property type="entry name" value="GAL4"/>
    <property type="match status" value="1"/>
</dbReference>
<dbReference type="OrthoDB" id="654211at2759"/>
<evidence type="ECO:0000256" key="1">
    <source>
        <dbReference type="ARBA" id="ARBA00022723"/>
    </source>
</evidence>
<evidence type="ECO:0000313" key="9">
    <source>
        <dbReference type="EMBL" id="KAG9244516.1"/>
    </source>
</evidence>
<keyword evidence="10" id="KW-1185">Reference proteome</keyword>
<dbReference type="EMBL" id="MU253900">
    <property type="protein sequence ID" value="KAG9244516.1"/>
    <property type="molecule type" value="Genomic_DNA"/>
</dbReference>
<dbReference type="InterPro" id="IPR001138">
    <property type="entry name" value="Zn2Cys6_DnaBD"/>
</dbReference>
<accession>A0A9P8CGJ4</accession>
<dbReference type="AlphaFoldDB" id="A0A9P8CGJ4"/>
<dbReference type="PROSITE" id="PS00028">
    <property type="entry name" value="ZINC_FINGER_C2H2_1"/>
    <property type="match status" value="2"/>
</dbReference>
<dbReference type="PROSITE" id="PS50157">
    <property type="entry name" value="ZINC_FINGER_C2H2_2"/>
    <property type="match status" value="2"/>
</dbReference>
<keyword evidence="3" id="KW-0805">Transcription regulation</keyword>
<dbReference type="InterPro" id="IPR013087">
    <property type="entry name" value="Znf_C2H2_type"/>
</dbReference>
<dbReference type="PANTHER" id="PTHR47660">
    <property type="entry name" value="TRANSCRIPTION FACTOR WITH C2H2 AND ZN(2)-CYS(6) DNA BINDING DOMAIN (EUROFUNG)-RELATED-RELATED"/>
    <property type="match status" value="1"/>
</dbReference>
<dbReference type="Proteomes" id="UP000887226">
    <property type="component" value="Unassembled WGS sequence"/>
</dbReference>
<evidence type="ECO:0000256" key="6">
    <source>
        <dbReference type="PROSITE-ProRule" id="PRU00042"/>
    </source>
</evidence>
<evidence type="ECO:0000256" key="4">
    <source>
        <dbReference type="ARBA" id="ARBA00023163"/>
    </source>
</evidence>
<comment type="caution">
    <text evidence="9">The sequence shown here is derived from an EMBL/GenBank/DDBJ whole genome shotgun (WGS) entry which is preliminary data.</text>
</comment>
<evidence type="ECO:0000313" key="10">
    <source>
        <dbReference type="Proteomes" id="UP000887226"/>
    </source>
</evidence>
<dbReference type="Gene3D" id="3.30.160.60">
    <property type="entry name" value="Classic Zinc Finger"/>
    <property type="match status" value="2"/>
</dbReference>
<dbReference type="PANTHER" id="PTHR47660:SF2">
    <property type="entry name" value="TRANSCRIPTION FACTOR WITH C2H2 AND ZN(2)-CYS(6) DNA BINDING DOMAIN (EUROFUNG)"/>
    <property type="match status" value="1"/>
</dbReference>
<name>A0A9P8CGJ4_9HELO</name>
<keyword evidence="2" id="KW-0862">Zinc</keyword>
<dbReference type="PROSITE" id="PS00463">
    <property type="entry name" value="ZN2_CY6_FUNGAL_1"/>
    <property type="match status" value="1"/>
</dbReference>
<evidence type="ECO:0000256" key="2">
    <source>
        <dbReference type="ARBA" id="ARBA00022833"/>
    </source>
</evidence>
<keyword evidence="6" id="KW-0863">Zinc-finger</keyword>
<evidence type="ECO:0000256" key="5">
    <source>
        <dbReference type="ARBA" id="ARBA00023242"/>
    </source>
</evidence>
<reference evidence="9" key="1">
    <citation type="journal article" date="2021" name="IMA Fungus">
        <title>Genomic characterization of three marine fungi, including Emericellopsis atlantica sp. nov. with signatures of a generalist lifestyle and marine biomass degradation.</title>
        <authorList>
            <person name="Hagestad O.C."/>
            <person name="Hou L."/>
            <person name="Andersen J.H."/>
            <person name="Hansen E.H."/>
            <person name="Altermark B."/>
            <person name="Li C."/>
            <person name="Kuhnert E."/>
            <person name="Cox R.J."/>
            <person name="Crous P.W."/>
            <person name="Spatafora J.W."/>
            <person name="Lail K."/>
            <person name="Amirebrahimi M."/>
            <person name="Lipzen A."/>
            <person name="Pangilinan J."/>
            <person name="Andreopoulos W."/>
            <person name="Hayes R.D."/>
            <person name="Ng V."/>
            <person name="Grigoriev I.V."/>
            <person name="Jackson S.A."/>
            <person name="Sutton T.D.S."/>
            <person name="Dobson A.D.W."/>
            <person name="Rama T."/>
        </authorList>
    </citation>
    <scope>NUCLEOTIDE SEQUENCE</scope>
    <source>
        <strain evidence="9">TRa3180A</strain>
    </source>
</reference>
<feature type="domain" description="Zn(2)-C6 fungal-type" evidence="7">
    <location>
        <begin position="82"/>
        <end position="111"/>
    </location>
</feature>
<keyword evidence="1" id="KW-0479">Metal-binding</keyword>